<dbReference type="NCBIfam" id="TIGR02595">
    <property type="entry name" value="PEP_CTERM"/>
    <property type="match status" value="1"/>
</dbReference>
<dbReference type="Proteomes" id="UP000342300">
    <property type="component" value="Unassembled WGS sequence"/>
</dbReference>
<dbReference type="AlphaFoldDB" id="A0A6A7RYD9"/>
<dbReference type="EMBL" id="PDHS01000538">
    <property type="protein sequence ID" value="MQM32491.1"/>
    <property type="molecule type" value="Genomic_DNA"/>
</dbReference>
<reference evidence="3 4" key="1">
    <citation type="submission" date="2017-09" db="EMBL/GenBank/DDBJ databases">
        <title>Metagenomic Analysis Reveals Denitrifying Candidatus Accumulibacter and Flanking Population as a Source of N2O.</title>
        <authorList>
            <person name="Gao H."/>
            <person name="Mao Y."/>
            <person name="Zhao X."/>
            <person name="Liu W.-T."/>
            <person name="Zhang T."/>
            <person name="Wells G."/>
        </authorList>
    </citation>
    <scope>NUCLEOTIDE SEQUENCE [LARGE SCALE GENOMIC DNA]</scope>
    <source>
        <strain evidence="3">CANDO_2_IC</strain>
    </source>
</reference>
<gene>
    <name evidence="3" type="ORF">CRU78_19170</name>
</gene>
<comment type="caution">
    <text evidence="3">The sequence shown here is derived from an EMBL/GenBank/DDBJ whole genome shotgun (WGS) entry which is preliminary data.</text>
</comment>
<feature type="chain" id="PRO_5025535324" description="Ice-binding protein C-terminal domain-containing protein" evidence="1">
    <location>
        <begin position="25"/>
        <end position="216"/>
    </location>
</feature>
<dbReference type="Pfam" id="PF07589">
    <property type="entry name" value="PEP-CTERM"/>
    <property type="match status" value="1"/>
</dbReference>
<protein>
    <recommendedName>
        <fullName evidence="2">Ice-binding protein C-terminal domain-containing protein</fullName>
    </recommendedName>
</protein>
<evidence type="ECO:0000313" key="4">
    <source>
        <dbReference type="Proteomes" id="UP000342300"/>
    </source>
</evidence>
<organism evidence="3 4">
    <name type="scientific">Candidatus Accumulibacter phosphatis</name>
    <dbReference type="NCBI Taxonomy" id="327160"/>
    <lineage>
        <taxon>Bacteria</taxon>
        <taxon>Pseudomonadati</taxon>
        <taxon>Pseudomonadota</taxon>
        <taxon>Betaproteobacteria</taxon>
        <taxon>Candidatus Accumulibacter</taxon>
    </lineage>
</organism>
<dbReference type="InterPro" id="IPR013424">
    <property type="entry name" value="Ice-binding_C"/>
</dbReference>
<feature type="domain" description="Ice-binding protein C-terminal" evidence="2">
    <location>
        <begin position="192"/>
        <end position="213"/>
    </location>
</feature>
<sequence>MSIKKLVHTLFVIAGIGLSASSQSAVLFSDNFDADHNASALNFNSLINWNVSNGTIDYIRSGGYGISCVGGSGGCLDMDGSTSDAGRITSKATFSLVSGVAYTLEAQVSGNQRSSTSTDDMSFGIIDVNTNALLVGGTISRAGSAAFSLAALGLVPGIAYDARLFFEGIGGDNVGVILDNVEFRDDTTNGNVPEPGALALLGLGLAGLAASRRRKQ</sequence>
<proteinExistence type="predicted"/>
<accession>A0A6A7RYD9</accession>
<evidence type="ECO:0000259" key="2">
    <source>
        <dbReference type="Pfam" id="PF07589"/>
    </source>
</evidence>
<evidence type="ECO:0000313" key="3">
    <source>
        <dbReference type="EMBL" id="MQM32491.1"/>
    </source>
</evidence>
<evidence type="ECO:0000256" key="1">
    <source>
        <dbReference type="SAM" id="SignalP"/>
    </source>
</evidence>
<keyword evidence="1" id="KW-0732">Signal</keyword>
<name>A0A6A7RYD9_9PROT</name>
<feature type="signal peptide" evidence="1">
    <location>
        <begin position="1"/>
        <end position="24"/>
    </location>
</feature>